<comment type="caution">
    <text evidence="1">The sequence shown here is derived from an EMBL/GenBank/DDBJ whole genome shotgun (WGS) entry which is preliminary data.</text>
</comment>
<accession>A0A4C1ZDU7</accession>
<name>A0A4C1ZDU7_EUMVA</name>
<gene>
    <name evidence="1" type="ORF">EVAR_67323_1</name>
</gene>
<proteinExistence type="predicted"/>
<reference evidence="1 2" key="1">
    <citation type="journal article" date="2019" name="Commun. Biol.">
        <title>The bagworm genome reveals a unique fibroin gene that provides high tensile strength.</title>
        <authorList>
            <person name="Kono N."/>
            <person name="Nakamura H."/>
            <person name="Ohtoshi R."/>
            <person name="Tomita M."/>
            <person name="Numata K."/>
            <person name="Arakawa K."/>
        </authorList>
    </citation>
    <scope>NUCLEOTIDE SEQUENCE [LARGE SCALE GENOMIC DNA]</scope>
</reference>
<dbReference type="AlphaFoldDB" id="A0A4C1ZDU7"/>
<organism evidence="1 2">
    <name type="scientific">Eumeta variegata</name>
    <name type="common">Bagworm moth</name>
    <name type="synonym">Eumeta japonica</name>
    <dbReference type="NCBI Taxonomy" id="151549"/>
    <lineage>
        <taxon>Eukaryota</taxon>
        <taxon>Metazoa</taxon>
        <taxon>Ecdysozoa</taxon>
        <taxon>Arthropoda</taxon>
        <taxon>Hexapoda</taxon>
        <taxon>Insecta</taxon>
        <taxon>Pterygota</taxon>
        <taxon>Neoptera</taxon>
        <taxon>Endopterygota</taxon>
        <taxon>Lepidoptera</taxon>
        <taxon>Glossata</taxon>
        <taxon>Ditrysia</taxon>
        <taxon>Tineoidea</taxon>
        <taxon>Psychidae</taxon>
        <taxon>Oiketicinae</taxon>
        <taxon>Eumeta</taxon>
    </lineage>
</organism>
<evidence type="ECO:0000313" key="2">
    <source>
        <dbReference type="Proteomes" id="UP000299102"/>
    </source>
</evidence>
<keyword evidence="2" id="KW-1185">Reference proteome</keyword>
<protein>
    <submittedName>
        <fullName evidence="1">Uncharacterized protein</fullName>
    </submittedName>
</protein>
<dbReference type="Proteomes" id="UP000299102">
    <property type="component" value="Unassembled WGS sequence"/>
</dbReference>
<sequence length="165" mass="18980">MILTSRNKYVKVRTWRVVGERISSDTSEHGAAEVGAGRQSTYRACHRRRVIFIAAYWEKSRAFIVRIAQGKLGDDIRQRQLGSVRAHTTPTPPPKGRRAALLHILGFRVFRAPTTTRVHRLVVVNINIILEIMHQLKFILNLECSYVAHTYLYLSFSKVFHPNTE</sequence>
<evidence type="ECO:0000313" key="1">
    <source>
        <dbReference type="EMBL" id="GBP84765.1"/>
    </source>
</evidence>
<dbReference type="EMBL" id="BGZK01001696">
    <property type="protein sequence ID" value="GBP84765.1"/>
    <property type="molecule type" value="Genomic_DNA"/>
</dbReference>